<keyword evidence="3" id="KW-1185">Reference proteome</keyword>
<dbReference type="PANTHER" id="PTHR14815">
    <property type="entry name" value="DDB1- AND CUL4-ASSOCIATED FACTOR 17"/>
    <property type="match status" value="1"/>
</dbReference>
<dbReference type="Pfam" id="PF15802">
    <property type="entry name" value="DCAF17"/>
    <property type="match status" value="1"/>
</dbReference>
<evidence type="ECO:0000313" key="3">
    <source>
        <dbReference type="Proteomes" id="UP001208570"/>
    </source>
</evidence>
<name>A0AAD9N7E0_9ANNE</name>
<dbReference type="GO" id="GO:0080008">
    <property type="term" value="C:Cul4-RING E3 ubiquitin ligase complex"/>
    <property type="evidence" value="ECO:0007669"/>
    <property type="project" value="TreeGrafter"/>
</dbReference>
<proteinExistence type="predicted"/>
<dbReference type="Proteomes" id="UP001208570">
    <property type="component" value="Unassembled WGS sequence"/>
</dbReference>
<accession>A0AAD9N7E0</accession>
<dbReference type="GO" id="GO:0016567">
    <property type="term" value="P:protein ubiquitination"/>
    <property type="evidence" value="ECO:0007669"/>
    <property type="project" value="InterPro"/>
</dbReference>
<dbReference type="PANTHER" id="PTHR14815:SF2">
    <property type="entry name" value="DDB1- AND CUL4-ASSOCIATED FACTOR 17"/>
    <property type="match status" value="1"/>
</dbReference>
<gene>
    <name evidence="2" type="ORF">LSH36_185g05049</name>
</gene>
<reference evidence="2" key="1">
    <citation type="journal article" date="2023" name="Mol. Biol. Evol.">
        <title>Third-Generation Sequencing Reveals the Adaptive Role of the Epigenome in Three Deep-Sea Polychaetes.</title>
        <authorList>
            <person name="Perez M."/>
            <person name="Aroh O."/>
            <person name="Sun Y."/>
            <person name="Lan Y."/>
            <person name="Juniper S.K."/>
            <person name="Young C.R."/>
            <person name="Angers B."/>
            <person name="Qian P.Y."/>
        </authorList>
    </citation>
    <scope>NUCLEOTIDE SEQUENCE</scope>
    <source>
        <strain evidence="2">P08H-3</strain>
    </source>
</reference>
<evidence type="ECO:0000313" key="2">
    <source>
        <dbReference type="EMBL" id="KAK2157751.1"/>
    </source>
</evidence>
<dbReference type="AlphaFoldDB" id="A0AAD9N7E0"/>
<evidence type="ECO:0000256" key="1">
    <source>
        <dbReference type="SAM" id="MobiDB-lite"/>
    </source>
</evidence>
<dbReference type="EMBL" id="JAODUP010000185">
    <property type="protein sequence ID" value="KAK2157751.1"/>
    <property type="molecule type" value="Genomic_DNA"/>
</dbReference>
<dbReference type="InterPro" id="IPR031620">
    <property type="entry name" value="DCAF17"/>
</dbReference>
<feature type="compositionally biased region" description="Basic residues" evidence="1">
    <location>
        <begin position="128"/>
        <end position="137"/>
    </location>
</feature>
<feature type="region of interest" description="Disordered" evidence="1">
    <location>
        <begin position="91"/>
        <end position="144"/>
    </location>
</feature>
<protein>
    <submittedName>
        <fullName evidence="2">Uncharacterized protein</fullName>
    </submittedName>
</protein>
<organism evidence="2 3">
    <name type="scientific">Paralvinella palmiformis</name>
    <dbReference type="NCBI Taxonomy" id="53620"/>
    <lineage>
        <taxon>Eukaryota</taxon>
        <taxon>Metazoa</taxon>
        <taxon>Spiralia</taxon>
        <taxon>Lophotrochozoa</taxon>
        <taxon>Annelida</taxon>
        <taxon>Polychaeta</taxon>
        <taxon>Sedentaria</taxon>
        <taxon>Canalipalpata</taxon>
        <taxon>Terebellida</taxon>
        <taxon>Terebelliformia</taxon>
        <taxon>Alvinellidae</taxon>
        <taxon>Paralvinella</taxon>
    </lineage>
</organism>
<comment type="caution">
    <text evidence="2">The sequence shown here is derived from an EMBL/GenBank/DDBJ whole genome shotgun (WGS) entry which is preliminary data.</text>
</comment>
<sequence length="144" mass="16639">MFNVQPFNHIYKEYIPTVDYENDLDLLYLSIVSQAGDDVESVVHFYDNQTGALFYDHVISLDLDVLIHIVKSPMRKFSCYVYKMSRLPHDKLQSAKPKPTTSYPSRRGATPRTQAEQAPRKNGSRSNSYRRRKRKAGLPKQGND</sequence>